<feature type="compositionally biased region" description="Basic residues" evidence="1">
    <location>
        <begin position="84"/>
        <end position="113"/>
    </location>
</feature>
<feature type="region of interest" description="Disordered" evidence="1">
    <location>
        <begin position="58"/>
        <end position="113"/>
    </location>
</feature>
<sequence length="113" mass="13205">MFHPLSRHPTRAKTPITQQHQGIHTSLACSEKRDLYLYLWSLQCTTGGRTLPAYRCAQNGQPSTHRKSLVHHPFLPPKMGARLRPFKTHCKNGVKKSKRERRRNPSKKRRKEK</sequence>
<evidence type="ECO:0000256" key="1">
    <source>
        <dbReference type="SAM" id="MobiDB-lite"/>
    </source>
</evidence>
<reference evidence="3" key="1">
    <citation type="submission" date="2013-01" db="EMBL/GenBank/DDBJ databases">
        <title>Draft Genome Sequence of a Mulberry Tree, Morus notabilis C.K. Schneid.</title>
        <authorList>
            <person name="He N."/>
            <person name="Zhao S."/>
        </authorList>
    </citation>
    <scope>NUCLEOTIDE SEQUENCE</scope>
</reference>
<gene>
    <name evidence="2" type="ORF">L484_017605</name>
</gene>
<accession>W9QZW0</accession>
<proteinExistence type="predicted"/>
<organism evidence="2 3">
    <name type="scientific">Morus notabilis</name>
    <dbReference type="NCBI Taxonomy" id="981085"/>
    <lineage>
        <taxon>Eukaryota</taxon>
        <taxon>Viridiplantae</taxon>
        <taxon>Streptophyta</taxon>
        <taxon>Embryophyta</taxon>
        <taxon>Tracheophyta</taxon>
        <taxon>Spermatophyta</taxon>
        <taxon>Magnoliopsida</taxon>
        <taxon>eudicotyledons</taxon>
        <taxon>Gunneridae</taxon>
        <taxon>Pentapetalae</taxon>
        <taxon>rosids</taxon>
        <taxon>fabids</taxon>
        <taxon>Rosales</taxon>
        <taxon>Moraceae</taxon>
        <taxon>Moreae</taxon>
        <taxon>Morus</taxon>
    </lineage>
</organism>
<dbReference type="PROSITE" id="PS51257">
    <property type="entry name" value="PROKAR_LIPOPROTEIN"/>
    <property type="match status" value="1"/>
</dbReference>
<dbReference type="EMBL" id="KE344440">
    <property type="protein sequence ID" value="EXB62217.1"/>
    <property type="molecule type" value="Genomic_DNA"/>
</dbReference>
<feature type="region of interest" description="Disordered" evidence="1">
    <location>
        <begin position="1"/>
        <end position="21"/>
    </location>
</feature>
<protein>
    <submittedName>
        <fullName evidence="2">Uncharacterized protein</fullName>
    </submittedName>
</protein>
<name>W9QZW0_9ROSA</name>
<evidence type="ECO:0000313" key="3">
    <source>
        <dbReference type="Proteomes" id="UP000030645"/>
    </source>
</evidence>
<dbReference type="Proteomes" id="UP000030645">
    <property type="component" value="Unassembled WGS sequence"/>
</dbReference>
<dbReference type="AlphaFoldDB" id="W9QZW0"/>
<keyword evidence="3" id="KW-1185">Reference proteome</keyword>
<feature type="compositionally biased region" description="Basic residues" evidence="1">
    <location>
        <begin position="1"/>
        <end position="11"/>
    </location>
</feature>
<evidence type="ECO:0000313" key="2">
    <source>
        <dbReference type="EMBL" id="EXB62217.1"/>
    </source>
</evidence>